<evidence type="ECO:0000313" key="1">
    <source>
        <dbReference type="EMBL" id="MCY1010019.1"/>
    </source>
</evidence>
<dbReference type="RefSeq" id="WP_267772802.1">
    <property type="nucleotide sequence ID" value="NZ_JAPNKE010000002.1"/>
</dbReference>
<protein>
    <submittedName>
        <fullName evidence="1">Uncharacterized protein</fullName>
    </submittedName>
</protein>
<dbReference type="EMBL" id="JAPNKE010000002">
    <property type="protein sequence ID" value="MCY1010019.1"/>
    <property type="molecule type" value="Genomic_DNA"/>
</dbReference>
<organism evidence="1 2">
    <name type="scientific">Nannocystis pusilla</name>
    <dbReference type="NCBI Taxonomy" id="889268"/>
    <lineage>
        <taxon>Bacteria</taxon>
        <taxon>Pseudomonadati</taxon>
        <taxon>Myxococcota</taxon>
        <taxon>Polyangia</taxon>
        <taxon>Nannocystales</taxon>
        <taxon>Nannocystaceae</taxon>
        <taxon>Nannocystis</taxon>
    </lineage>
</organism>
<keyword evidence="2" id="KW-1185">Reference proteome</keyword>
<proteinExistence type="predicted"/>
<dbReference type="AlphaFoldDB" id="A0A9X3J0V9"/>
<comment type="caution">
    <text evidence="1">The sequence shown here is derived from an EMBL/GenBank/DDBJ whole genome shotgun (WGS) entry which is preliminary data.</text>
</comment>
<gene>
    <name evidence="1" type="ORF">OV079_31540</name>
</gene>
<accession>A0A9X3J0V9</accession>
<name>A0A9X3J0V9_9BACT</name>
<sequence length="43" mass="4219">MSVAVALAGEARAAGARASTEAPPSPIFGGEEVEICAFPGSSR</sequence>
<reference evidence="1" key="1">
    <citation type="submission" date="2022-11" db="EMBL/GenBank/DDBJ databases">
        <title>Minimal conservation of predation-associated metabolite biosynthetic gene clusters underscores biosynthetic potential of Myxococcota including descriptions for ten novel species: Archangium lansinium sp. nov., Myxococcus landrumus sp. nov., Nannocystis bai.</title>
        <authorList>
            <person name="Ahearne A."/>
            <person name="Stevens C."/>
            <person name="Phillips K."/>
        </authorList>
    </citation>
    <scope>NUCLEOTIDE SEQUENCE</scope>
    <source>
        <strain evidence="1">Na p29</strain>
    </source>
</reference>
<dbReference type="Proteomes" id="UP001150924">
    <property type="component" value="Unassembled WGS sequence"/>
</dbReference>
<evidence type="ECO:0000313" key="2">
    <source>
        <dbReference type="Proteomes" id="UP001150924"/>
    </source>
</evidence>